<protein>
    <submittedName>
        <fullName evidence="1">Uncharacterized protein</fullName>
    </submittedName>
</protein>
<dbReference type="RefSeq" id="WP_183639837.1">
    <property type="nucleotide sequence ID" value="NZ_JACHBL010000001.1"/>
</dbReference>
<accession>A0A7W9DA23</accession>
<gene>
    <name evidence="1" type="ORF">BKA12_000099</name>
</gene>
<comment type="caution">
    <text evidence="1">The sequence shown here is derived from an EMBL/GenBank/DDBJ whole genome shotgun (WGS) entry which is preliminary data.</text>
</comment>
<sequence length="89" mass="9655">MRVAMHPKAELQLKKLRMLGLVAAAPSSRTAVGRMVPQPTVSLPDGLLACNGTAVGYRFDGLRLRHLGLGAKVPFKRGHFEARSIGLRH</sequence>
<proteinExistence type="predicted"/>
<reference evidence="1 2" key="1">
    <citation type="submission" date="2020-08" db="EMBL/GenBank/DDBJ databases">
        <title>Sequencing the genomes of 1000 actinobacteria strains.</title>
        <authorList>
            <person name="Klenk H.-P."/>
        </authorList>
    </citation>
    <scope>NUCLEOTIDE SEQUENCE [LARGE SCALE GENOMIC DNA]</scope>
    <source>
        <strain evidence="1 2">DSM 23694</strain>
    </source>
</reference>
<keyword evidence="2" id="KW-1185">Reference proteome</keyword>
<dbReference type="EMBL" id="JACHBL010000001">
    <property type="protein sequence ID" value="MBB5597019.1"/>
    <property type="molecule type" value="Genomic_DNA"/>
</dbReference>
<evidence type="ECO:0000313" key="1">
    <source>
        <dbReference type="EMBL" id="MBB5597019.1"/>
    </source>
</evidence>
<dbReference type="Proteomes" id="UP000523863">
    <property type="component" value="Unassembled WGS sequence"/>
</dbReference>
<dbReference type="AlphaFoldDB" id="A0A7W9DA23"/>
<name>A0A7W9DA23_9MICC</name>
<organism evidence="1 2">
    <name type="scientific">Neomicrococcus lactis</name>
    <dbReference type="NCBI Taxonomy" id="732241"/>
    <lineage>
        <taxon>Bacteria</taxon>
        <taxon>Bacillati</taxon>
        <taxon>Actinomycetota</taxon>
        <taxon>Actinomycetes</taxon>
        <taxon>Micrococcales</taxon>
        <taxon>Micrococcaceae</taxon>
        <taxon>Neomicrococcus</taxon>
    </lineage>
</organism>
<evidence type="ECO:0000313" key="2">
    <source>
        <dbReference type="Proteomes" id="UP000523863"/>
    </source>
</evidence>